<evidence type="ECO:0000313" key="1">
    <source>
        <dbReference type="EnsemblPlants" id="KQK86188"/>
    </source>
</evidence>
<dbReference type="AlphaFoldDB" id="K4ANN6"/>
<dbReference type="EMBL" id="AGNK02005285">
    <property type="status" value="NOT_ANNOTATED_CDS"/>
    <property type="molecule type" value="Genomic_DNA"/>
</dbReference>
<accession>K4ANN6</accession>
<name>K4ANN6_SETIT</name>
<organism evidence="1 2">
    <name type="scientific">Setaria italica</name>
    <name type="common">Foxtail millet</name>
    <name type="synonym">Panicum italicum</name>
    <dbReference type="NCBI Taxonomy" id="4555"/>
    <lineage>
        <taxon>Eukaryota</taxon>
        <taxon>Viridiplantae</taxon>
        <taxon>Streptophyta</taxon>
        <taxon>Embryophyta</taxon>
        <taxon>Tracheophyta</taxon>
        <taxon>Spermatophyta</taxon>
        <taxon>Magnoliopsida</taxon>
        <taxon>Liliopsida</taxon>
        <taxon>Poales</taxon>
        <taxon>Poaceae</taxon>
        <taxon>PACMAD clade</taxon>
        <taxon>Panicoideae</taxon>
        <taxon>Panicodae</taxon>
        <taxon>Paniceae</taxon>
        <taxon>Cenchrinae</taxon>
        <taxon>Setaria</taxon>
    </lineage>
</organism>
<dbReference type="EnsemblPlants" id="KQK86188">
    <property type="protein sequence ID" value="KQK86188"/>
    <property type="gene ID" value="SETIT_040533mg"/>
</dbReference>
<dbReference type="Proteomes" id="UP000004995">
    <property type="component" value="Unassembled WGS sequence"/>
</dbReference>
<reference evidence="2" key="1">
    <citation type="journal article" date="2012" name="Nat. Biotechnol.">
        <title>Reference genome sequence of the model plant Setaria.</title>
        <authorList>
            <person name="Bennetzen J.L."/>
            <person name="Schmutz J."/>
            <person name="Wang H."/>
            <person name="Percifield R."/>
            <person name="Hawkins J."/>
            <person name="Pontaroli A.C."/>
            <person name="Estep M."/>
            <person name="Feng L."/>
            <person name="Vaughn J.N."/>
            <person name="Grimwood J."/>
            <person name="Jenkins J."/>
            <person name="Barry K."/>
            <person name="Lindquist E."/>
            <person name="Hellsten U."/>
            <person name="Deshpande S."/>
            <person name="Wang X."/>
            <person name="Wu X."/>
            <person name="Mitros T."/>
            <person name="Triplett J."/>
            <person name="Yang X."/>
            <person name="Ye C.Y."/>
            <person name="Mauro-Herrera M."/>
            <person name="Wang L."/>
            <person name="Li P."/>
            <person name="Sharma M."/>
            <person name="Sharma R."/>
            <person name="Ronald P.C."/>
            <person name="Panaud O."/>
            <person name="Kellogg E.A."/>
            <person name="Brutnell T.P."/>
            <person name="Doust A.N."/>
            <person name="Tuskan G.A."/>
            <person name="Rokhsar D."/>
            <person name="Devos K.M."/>
        </authorList>
    </citation>
    <scope>NUCLEOTIDE SEQUENCE [LARGE SCALE GENOMIC DNA]</scope>
    <source>
        <strain evidence="2">cv. Yugu1</strain>
    </source>
</reference>
<dbReference type="Gramene" id="KQK86188">
    <property type="protein sequence ID" value="KQK86188"/>
    <property type="gene ID" value="SETIT_040533mg"/>
</dbReference>
<evidence type="ECO:0000313" key="2">
    <source>
        <dbReference type="Proteomes" id="UP000004995"/>
    </source>
</evidence>
<proteinExistence type="predicted"/>
<dbReference type="HOGENOM" id="CLU_3280513_0_0_1"/>
<reference evidence="1" key="2">
    <citation type="submission" date="2018-08" db="UniProtKB">
        <authorList>
            <consortium name="EnsemblPlants"/>
        </authorList>
    </citation>
    <scope>IDENTIFICATION</scope>
    <source>
        <strain evidence="1">Yugu1</strain>
    </source>
</reference>
<sequence length="41" mass="4756">MMQYKRAAREYLLQKPWRPATCSQGVRIMKAPLIFLSTSAI</sequence>
<keyword evidence="2" id="KW-1185">Reference proteome</keyword>
<protein>
    <submittedName>
        <fullName evidence="1">Uncharacterized protein</fullName>
    </submittedName>
</protein>
<dbReference type="InParanoid" id="K4ANN6"/>